<keyword evidence="4 5" id="KW-0067">ATP-binding</keyword>
<dbReference type="InterPro" id="IPR008271">
    <property type="entry name" value="Ser/Thr_kinase_AS"/>
</dbReference>
<dbReference type="Gene3D" id="1.10.510.10">
    <property type="entry name" value="Transferase(Phosphotransferase) domain 1"/>
    <property type="match status" value="1"/>
</dbReference>
<dbReference type="InterPro" id="IPR017441">
    <property type="entry name" value="Protein_kinase_ATP_BS"/>
</dbReference>
<feature type="domain" description="Protein kinase" evidence="7">
    <location>
        <begin position="3"/>
        <end position="268"/>
    </location>
</feature>
<evidence type="ECO:0000256" key="4">
    <source>
        <dbReference type="ARBA" id="ARBA00022840"/>
    </source>
</evidence>
<dbReference type="Pfam" id="PF00069">
    <property type="entry name" value="Pkinase"/>
    <property type="match status" value="1"/>
</dbReference>
<feature type="region of interest" description="Disordered" evidence="6">
    <location>
        <begin position="270"/>
        <end position="319"/>
    </location>
</feature>
<dbReference type="AlphaFoldDB" id="A0A811MTU7"/>
<sequence length="686" mass="73669">MEWLRGKCIGKGAFGTVHLAVDTATGRAFAVKSVDAKSAPAAAMACLESEIRILKRLSSPHVVAYLGDDGATGATRNLHMELVPGGSAAEAAATHGGLGERGARGVLRSVVAALRYLHEEAGVVHGDVKGRNVLLGCRRDAQGCGGAKLADFGAARLVSDAATTPRGPRGTPAWMAPEVARGGAATPASDVWSLGCTALELLTGKRPWSELGGASEVGELLLLVGFGGKRPAIPACLSDACRDFLDKCLRRDAAQRWSCEQLLRHPFLSTDAGDDAREPWPSPSPSPSPSPRAVLDWAPSDSSDSEALDDAETESKHEVMARAKGRVAELAANGPRTSWDWEEVEWGTGATWAADTRAPPPPPSSEAPRNGNASAPVPSAAAFSDGRDRDVLVLVLVLGSGSGSGLRCGHTRPGCHSHRCRYKCGFGVEEKKTGRLFWNCKRAFPCCHCHGGLDSELAQNDRKCSWQNARQKRADTTAKQSRHNCCAEYHAEAEQTAESQAPTAARECVTLKSLQHKDFVPIGSVRTTRRTYMNRKIPLLKNSSWEGSIGIPLGRAILTRRKARATTAINGWLRVSHIRAENMCTRATMRINLNLSPWMGRDHTAAIHQQLTVTSPCPWTKVTSRRCAGTTDGREPSTQGIHAFITFRHHGRYAHQCHGPMEVVVAPWPLVADGNGMRLDPSRTEP</sequence>
<dbReference type="PANTHER" id="PTHR48011:SF7">
    <property type="entry name" value="F10K1.14 PROTEIN"/>
    <property type="match status" value="1"/>
</dbReference>
<dbReference type="PROSITE" id="PS00107">
    <property type="entry name" value="PROTEIN_KINASE_ATP"/>
    <property type="match status" value="1"/>
</dbReference>
<dbReference type="EMBL" id="CAJGYO010000002">
    <property type="protein sequence ID" value="CAD6210751.1"/>
    <property type="molecule type" value="Genomic_DNA"/>
</dbReference>
<dbReference type="GO" id="GO:0005524">
    <property type="term" value="F:ATP binding"/>
    <property type="evidence" value="ECO:0007669"/>
    <property type="project" value="UniProtKB-UniRule"/>
</dbReference>
<evidence type="ECO:0000256" key="1">
    <source>
        <dbReference type="ARBA" id="ARBA00022679"/>
    </source>
</evidence>
<evidence type="ECO:0000256" key="6">
    <source>
        <dbReference type="SAM" id="MobiDB-lite"/>
    </source>
</evidence>
<dbReference type="CDD" id="cd06606">
    <property type="entry name" value="STKc_MAPKKK"/>
    <property type="match status" value="1"/>
</dbReference>
<dbReference type="PROSITE" id="PS00108">
    <property type="entry name" value="PROTEIN_KINASE_ST"/>
    <property type="match status" value="1"/>
</dbReference>
<proteinExistence type="predicted"/>
<feature type="compositionally biased region" description="Low complexity" evidence="6">
    <location>
        <begin position="373"/>
        <end position="382"/>
    </location>
</feature>
<evidence type="ECO:0000313" key="9">
    <source>
        <dbReference type="Proteomes" id="UP000604825"/>
    </source>
</evidence>
<dbReference type="InterPro" id="IPR011009">
    <property type="entry name" value="Kinase-like_dom_sf"/>
</dbReference>
<organism evidence="8 9">
    <name type="scientific">Miscanthus lutarioriparius</name>
    <dbReference type="NCBI Taxonomy" id="422564"/>
    <lineage>
        <taxon>Eukaryota</taxon>
        <taxon>Viridiplantae</taxon>
        <taxon>Streptophyta</taxon>
        <taxon>Embryophyta</taxon>
        <taxon>Tracheophyta</taxon>
        <taxon>Spermatophyta</taxon>
        <taxon>Magnoliopsida</taxon>
        <taxon>Liliopsida</taxon>
        <taxon>Poales</taxon>
        <taxon>Poaceae</taxon>
        <taxon>PACMAD clade</taxon>
        <taxon>Panicoideae</taxon>
        <taxon>Andropogonodae</taxon>
        <taxon>Andropogoneae</taxon>
        <taxon>Saccharinae</taxon>
        <taxon>Miscanthus</taxon>
    </lineage>
</organism>
<keyword evidence="1" id="KW-0808">Transferase</keyword>
<evidence type="ECO:0000259" key="7">
    <source>
        <dbReference type="PROSITE" id="PS50011"/>
    </source>
</evidence>
<dbReference type="PROSITE" id="PS50011">
    <property type="entry name" value="PROTEIN_KINASE_DOM"/>
    <property type="match status" value="1"/>
</dbReference>
<evidence type="ECO:0000256" key="3">
    <source>
        <dbReference type="ARBA" id="ARBA00022777"/>
    </source>
</evidence>
<name>A0A811MTU7_9POAL</name>
<dbReference type="FunFam" id="1.10.510.10:FF:000716">
    <property type="entry name" value="Protein kinase byr2-like"/>
    <property type="match status" value="1"/>
</dbReference>
<dbReference type="PANTHER" id="PTHR48011">
    <property type="entry name" value="CCR4-NOT TRANSCRIPTIONAL COMPLEX SUBUNIT CAF120-RELATED"/>
    <property type="match status" value="1"/>
</dbReference>
<feature type="binding site" evidence="5">
    <location>
        <position position="32"/>
    </location>
    <ligand>
        <name>ATP</name>
        <dbReference type="ChEBI" id="CHEBI:30616"/>
    </ligand>
</feature>
<feature type="compositionally biased region" description="Pro residues" evidence="6">
    <location>
        <begin position="280"/>
        <end position="290"/>
    </location>
</feature>
<dbReference type="SUPFAM" id="SSF56112">
    <property type="entry name" value="Protein kinase-like (PK-like)"/>
    <property type="match status" value="1"/>
</dbReference>
<accession>A0A811MTU7</accession>
<dbReference type="GO" id="GO:0007165">
    <property type="term" value="P:signal transduction"/>
    <property type="evidence" value="ECO:0007669"/>
    <property type="project" value="TreeGrafter"/>
</dbReference>
<comment type="caution">
    <text evidence="8">The sequence shown here is derived from an EMBL/GenBank/DDBJ whole genome shotgun (WGS) entry which is preliminary data.</text>
</comment>
<keyword evidence="9" id="KW-1185">Reference proteome</keyword>
<dbReference type="InterPro" id="IPR000719">
    <property type="entry name" value="Prot_kinase_dom"/>
</dbReference>
<keyword evidence="2 5" id="KW-0547">Nucleotide-binding</keyword>
<dbReference type="InterPro" id="IPR052751">
    <property type="entry name" value="Plant_MAPKKK"/>
</dbReference>
<dbReference type="OrthoDB" id="275301at2759"/>
<keyword evidence="3" id="KW-0418">Kinase</keyword>
<dbReference type="Proteomes" id="UP000604825">
    <property type="component" value="Unassembled WGS sequence"/>
</dbReference>
<feature type="region of interest" description="Disordered" evidence="6">
    <location>
        <begin position="352"/>
        <end position="382"/>
    </location>
</feature>
<evidence type="ECO:0000256" key="5">
    <source>
        <dbReference type="PROSITE-ProRule" id="PRU10141"/>
    </source>
</evidence>
<dbReference type="GO" id="GO:0004672">
    <property type="term" value="F:protein kinase activity"/>
    <property type="evidence" value="ECO:0007669"/>
    <property type="project" value="InterPro"/>
</dbReference>
<evidence type="ECO:0000313" key="8">
    <source>
        <dbReference type="EMBL" id="CAD6210751.1"/>
    </source>
</evidence>
<reference evidence="8" key="1">
    <citation type="submission" date="2020-10" db="EMBL/GenBank/DDBJ databases">
        <authorList>
            <person name="Han B."/>
            <person name="Lu T."/>
            <person name="Zhao Q."/>
            <person name="Huang X."/>
            <person name="Zhao Y."/>
        </authorList>
    </citation>
    <scope>NUCLEOTIDE SEQUENCE</scope>
</reference>
<gene>
    <name evidence="8" type="ORF">NCGR_LOCUS6795</name>
</gene>
<dbReference type="SMART" id="SM00220">
    <property type="entry name" value="S_TKc"/>
    <property type="match status" value="1"/>
</dbReference>
<evidence type="ECO:0000256" key="2">
    <source>
        <dbReference type="ARBA" id="ARBA00022741"/>
    </source>
</evidence>
<feature type="compositionally biased region" description="Acidic residues" evidence="6">
    <location>
        <begin position="303"/>
        <end position="312"/>
    </location>
</feature>
<protein>
    <recommendedName>
        <fullName evidence="7">Protein kinase domain-containing protein</fullName>
    </recommendedName>
</protein>